<dbReference type="Pfam" id="PF18153">
    <property type="entry name" value="Cap15_CD_rec"/>
    <property type="match status" value="1"/>
</dbReference>
<feature type="domain" description="CD-NTase-associated protein 15" evidence="2">
    <location>
        <begin position="84"/>
        <end position="200"/>
    </location>
</feature>
<evidence type="ECO:0000256" key="1">
    <source>
        <dbReference type="SAM" id="Phobius"/>
    </source>
</evidence>
<feature type="transmembrane region" description="Helical" evidence="1">
    <location>
        <begin position="43"/>
        <end position="64"/>
    </location>
</feature>
<dbReference type="InterPro" id="IPR041208">
    <property type="entry name" value="Cap15"/>
</dbReference>
<name>A0A837HRR6_9BACT</name>
<accession>A0A837HRR6</accession>
<evidence type="ECO:0000313" key="4">
    <source>
        <dbReference type="Proteomes" id="UP000033998"/>
    </source>
</evidence>
<evidence type="ECO:0000313" key="3">
    <source>
        <dbReference type="EMBL" id="KKR02237.1"/>
    </source>
</evidence>
<sequence>MNINTNNYKIFTVLIVVLISVSTLLAYLIFSIFSQYISQLPVSMQIFISIPSVPAIYVFLFFLFDKYLWKLKMFKSLGLVIADDLNGKWIGIVKSSYEKFATNIDAQLVIKQTATKIKIHGIFNKSKSVSIHENFGRSEIDNKTALFYFFRNEPEYDAVSTMAIHEGSTKLTYNAETDSLTGDYYSGRDRNNYGTIEVKRVKSS</sequence>
<keyword evidence="1" id="KW-1133">Transmembrane helix</keyword>
<proteinExistence type="predicted"/>
<protein>
    <recommendedName>
        <fullName evidence="2">CD-NTase-associated protein 15 domain-containing protein</fullName>
    </recommendedName>
</protein>
<feature type="transmembrane region" description="Helical" evidence="1">
    <location>
        <begin position="12"/>
        <end position="37"/>
    </location>
</feature>
<dbReference type="AlphaFoldDB" id="A0A837HRR6"/>
<reference evidence="3 4" key="1">
    <citation type="journal article" date="2015" name="Nature">
        <title>rRNA introns, odd ribosomes, and small enigmatic genomes across a large radiation of phyla.</title>
        <authorList>
            <person name="Brown C.T."/>
            <person name="Hug L.A."/>
            <person name="Thomas B.C."/>
            <person name="Sharon I."/>
            <person name="Castelle C.J."/>
            <person name="Singh A."/>
            <person name="Wilkins M.J."/>
            <person name="Williams K.H."/>
            <person name="Banfield J.F."/>
        </authorList>
    </citation>
    <scope>NUCLEOTIDE SEQUENCE [LARGE SCALE GENOMIC DNA]</scope>
</reference>
<keyword evidence="1" id="KW-0812">Transmembrane</keyword>
<gene>
    <name evidence="3" type="ORF">UT27_C0001G0015</name>
</gene>
<dbReference type="Proteomes" id="UP000033998">
    <property type="component" value="Unassembled WGS sequence"/>
</dbReference>
<dbReference type="EMBL" id="LBWE01000001">
    <property type="protein sequence ID" value="KKR02237.1"/>
    <property type="molecule type" value="Genomic_DNA"/>
</dbReference>
<organism evidence="3 4">
    <name type="scientific">Candidatus Nomurabacteria bacterium GW2011_GWD2_39_12</name>
    <dbReference type="NCBI Taxonomy" id="1618759"/>
    <lineage>
        <taxon>Bacteria</taxon>
        <taxon>Candidatus Nomuraibacteriota</taxon>
    </lineage>
</organism>
<comment type="caution">
    <text evidence="3">The sequence shown here is derived from an EMBL/GenBank/DDBJ whole genome shotgun (WGS) entry which is preliminary data.</text>
</comment>
<keyword evidence="1" id="KW-0472">Membrane</keyword>
<evidence type="ECO:0000259" key="2">
    <source>
        <dbReference type="Pfam" id="PF18153"/>
    </source>
</evidence>